<keyword evidence="4 9" id="KW-0560">Oxidoreductase</keyword>
<dbReference type="InterPro" id="IPR019774">
    <property type="entry name" value="Aromatic-AA_hydroxylase_C"/>
</dbReference>
<dbReference type="SUPFAM" id="SSF56534">
    <property type="entry name" value="Aromatic aminoacid monoxygenases, catalytic and oligomerization domains"/>
    <property type="match status" value="1"/>
</dbReference>
<keyword evidence="5 7" id="KW-0408">Iron</keyword>
<dbReference type="NCBIfam" id="NF008877">
    <property type="entry name" value="PRK11913.1-2"/>
    <property type="match status" value="1"/>
</dbReference>
<dbReference type="RefSeq" id="WP_146975739.1">
    <property type="nucleotide sequence ID" value="NZ_VOSL01000059.1"/>
</dbReference>
<evidence type="ECO:0000259" key="8">
    <source>
        <dbReference type="PROSITE" id="PS51410"/>
    </source>
</evidence>
<comment type="cofactor">
    <cofactor evidence="1 7">
        <name>Fe(2+)</name>
        <dbReference type="ChEBI" id="CHEBI:29033"/>
    </cofactor>
</comment>
<evidence type="ECO:0000313" key="10">
    <source>
        <dbReference type="Proteomes" id="UP000321046"/>
    </source>
</evidence>
<dbReference type="PRINTS" id="PR00372">
    <property type="entry name" value="FYWHYDRXLASE"/>
</dbReference>
<evidence type="ECO:0000256" key="5">
    <source>
        <dbReference type="ARBA" id="ARBA00023004"/>
    </source>
</evidence>
<name>A0A5C6WWT9_9DELT</name>
<evidence type="ECO:0000256" key="4">
    <source>
        <dbReference type="ARBA" id="ARBA00023002"/>
    </source>
</evidence>
<keyword evidence="3 7" id="KW-0479">Metal-binding</keyword>
<dbReference type="InterPro" id="IPR018301">
    <property type="entry name" value="ArAA_hydroxylase_Fe/CU_BS"/>
</dbReference>
<proteinExistence type="inferred from homology"/>
<dbReference type="PROSITE" id="PS51410">
    <property type="entry name" value="BH4_AAA_HYDROXYL_2"/>
    <property type="match status" value="1"/>
</dbReference>
<comment type="similarity">
    <text evidence="2">Belongs to the biopterin-dependent aromatic amino acid hydroxylase family.</text>
</comment>
<dbReference type="Proteomes" id="UP000321046">
    <property type="component" value="Unassembled WGS sequence"/>
</dbReference>
<comment type="caution">
    <text evidence="9">The sequence shown here is derived from an EMBL/GenBank/DDBJ whole genome shotgun (WGS) entry which is preliminary data.</text>
</comment>
<feature type="binding site" evidence="7">
    <location>
        <position position="135"/>
    </location>
    <ligand>
        <name>Fe cation</name>
        <dbReference type="ChEBI" id="CHEBI:24875"/>
    </ligand>
</feature>
<feature type="binding site" evidence="7">
    <location>
        <position position="176"/>
    </location>
    <ligand>
        <name>Fe cation</name>
        <dbReference type="ChEBI" id="CHEBI:24875"/>
    </ligand>
</feature>
<feature type="domain" description="Biopterin-dependent aromatic amino acid hydroxylase family profile" evidence="8">
    <location>
        <begin position="1"/>
        <end position="258"/>
    </location>
</feature>
<evidence type="ECO:0000256" key="3">
    <source>
        <dbReference type="ARBA" id="ARBA00022723"/>
    </source>
</evidence>
<dbReference type="AlphaFoldDB" id="A0A5C6WWT9"/>
<dbReference type="PANTHER" id="PTHR11473">
    <property type="entry name" value="AROMATIC AMINO ACID HYDROXYLASE"/>
    <property type="match status" value="1"/>
</dbReference>
<evidence type="ECO:0000256" key="2">
    <source>
        <dbReference type="ARBA" id="ARBA00009712"/>
    </source>
</evidence>
<dbReference type="GO" id="GO:0004505">
    <property type="term" value="F:phenylalanine 4-monooxygenase activity"/>
    <property type="evidence" value="ECO:0007669"/>
    <property type="project" value="UniProtKB-EC"/>
</dbReference>
<evidence type="ECO:0000256" key="6">
    <source>
        <dbReference type="ARBA" id="ARBA00023033"/>
    </source>
</evidence>
<dbReference type="InterPro" id="IPR036951">
    <property type="entry name" value="ArAA_hydroxylase_sf"/>
</dbReference>
<keyword evidence="6 9" id="KW-0503">Monooxygenase</keyword>
<protein>
    <submittedName>
        <fullName evidence="9">Phenylalanine 4-monooxygenase</fullName>
        <ecNumber evidence="9">1.14.16.1</ecNumber>
    </submittedName>
</protein>
<accession>A0A5C6WWT9</accession>
<evidence type="ECO:0000256" key="7">
    <source>
        <dbReference type="PIRSR" id="PIRSR601273-2"/>
    </source>
</evidence>
<dbReference type="EMBL" id="VOSL01000059">
    <property type="protein sequence ID" value="TXD33867.1"/>
    <property type="molecule type" value="Genomic_DNA"/>
</dbReference>
<dbReference type="Pfam" id="PF00351">
    <property type="entry name" value="Biopterin_H"/>
    <property type="match status" value="1"/>
</dbReference>
<dbReference type="PANTHER" id="PTHR11473:SF24">
    <property type="entry name" value="PHENYLALANINE-4-HYDROXYLASE"/>
    <property type="match status" value="1"/>
</dbReference>
<dbReference type="InterPro" id="IPR001273">
    <property type="entry name" value="ArAA_hydroxylase"/>
</dbReference>
<sequence>MERAAQEQELAGLKMDGAGFISHEGRTYSEEENAVWKLLCERRMAKLPETACEAWLDGVEKLKMPLDRVPLFDELNANLRPLTRWELRAVNGFIPAEMFFGSMAKRQFPSTLEIRPMDRLEYLQEPDIFHDVFGHVPMHTDPVFADFVQEYGQLVTELDDRDKFDAMARLWWYTVEFGLVEEAGQVKLYGSGLMSSFGEADNVFDGGPEIRPFDLDEVISTPFRIDIYQPIFWVAEGFDQLRDSVQELRRRWAEELTN</sequence>
<dbReference type="GO" id="GO:0005506">
    <property type="term" value="F:iron ion binding"/>
    <property type="evidence" value="ECO:0007669"/>
    <property type="project" value="InterPro"/>
</dbReference>
<dbReference type="InterPro" id="IPR036329">
    <property type="entry name" value="Aro-AA_hydroxylase_C_sf"/>
</dbReference>
<dbReference type="EC" id="1.14.16.1" evidence="9"/>
<dbReference type="Gene3D" id="1.10.800.10">
    <property type="entry name" value="Aromatic amino acid hydroxylase"/>
    <property type="match status" value="1"/>
</dbReference>
<evidence type="ECO:0000313" key="9">
    <source>
        <dbReference type="EMBL" id="TXD33867.1"/>
    </source>
</evidence>
<gene>
    <name evidence="9" type="ORF">FRC96_15490</name>
</gene>
<dbReference type="CDD" id="cd00361">
    <property type="entry name" value="arom_aa_hydroxylase"/>
    <property type="match status" value="1"/>
</dbReference>
<dbReference type="OrthoDB" id="9780502at2"/>
<reference evidence="9 10" key="1">
    <citation type="submission" date="2019-08" db="EMBL/GenBank/DDBJ databases">
        <title>Bradymonadales sp. TMQ2.</title>
        <authorList>
            <person name="Liang Q."/>
        </authorList>
    </citation>
    <scope>NUCLEOTIDE SEQUENCE [LARGE SCALE GENOMIC DNA]</scope>
    <source>
        <strain evidence="9 10">TMQ2</strain>
    </source>
</reference>
<organism evidence="9 10">
    <name type="scientific">Lujinxingia vulgaris</name>
    <dbReference type="NCBI Taxonomy" id="2600176"/>
    <lineage>
        <taxon>Bacteria</taxon>
        <taxon>Deltaproteobacteria</taxon>
        <taxon>Bradymonadales</taxon>
        <taxon>Lujinxingiaceae</taxon>
        <taxon>Lujinxingia</taxon>
    </lineage>
</organism>
<evidence type="ECO:0000256" key="1">
    <source>
        <dbReference type="ARBA" id="ARBA00001954"/>
    </source>
</evidence>
<feature type="binding site" evidence="7">
    <location>
        <position position="130"/>
    </location>
    <ligand>
        <name>Fe cation</name>
        <dbReference type="ChEBI" id="CHEBI:24875"/>
    </ligand>
</feature>
<dbReference type="PROSITE" id="PS00367">
    <property type="entry name" value="BH4_AAA_HYDROXYL_1"/>
    <property type="match status" value="1"/>
</dbReference>